<reference evidence="1" key="1">
    <citation type="journal article" date="2014" name="Front. Microbiol.">
        <title>High frequency of phylogenetically diverse reductive dehalogenase-homologous genes in deep subseafloor sedimentary metagenomes.</title>
        <authorList>
            <person name="Kawai M."/>
            <person name="Futagami T."/>
            <person name="Toyoda A."/>
            <person name="Takaki Y."/>
            <person name="Nishi S."/>
            <person name="Hori S."/>
            <person name="Arai W."/>
            <person name="Tsubouchi T."/>
            <person name="Morono Y."/>
            <person name="Uchiyama I."/>
            <person name="Ito T."/>
            <person name="Fujiyama A."/>
            <person name="Inagaki F."/>
            <person name="Takami H."/>
        </authorList>
    </citation>
    <scope>NUCLEOTIDE SEQUENCE</scope>
    <source>
        <strain evidence="1">Expedition CK06-06</strain>
    </source>
</reference>
<protein>
    <submittedName>
        <fullName evidence="1">Uncharacterized protein</fullName>
    </submittedName>
</protein>
<dbReference type="EMBL" id="BARV01006887">
    <property type="protein sequence ID" value="GAI17649.1"/>
    <property type="molecule type" value="Genomic_DNA"/>
</dbReference>
<proteinExistence type="predicted"/>
<evidence type="ECO:0000313" key="1">
    <source>
        <dbReference type="EMBL" id="GAI17649.1"/>
    </source>
</evidence>
<gene>
    <name evidence="1" type="ORF">S06H3_14090</name>
</gene>
<name>X1NG47_9ZZZZ</name>
<comment type="caution">
    <text evidence="1">The sequence shown here is derived from an EMBL/GenBank/DDBJ whole genome shotgun (WGS) entry which is preliminary data.</text>
</comment>
<accession>X1NG47</accession>
<dbReference type="AlphaFoldDB" id="X1NG47"/>
<sequence>MQSIEYDEALFDIAEDCDLEITELTASEPRDKKTEMEGIEVEDITYATTTFEVTVRAAEPPPDSMTVAYIDKTVANILDFIDTIATDEDFTNATVELVNMEIPEREAEEAEATSATIKIIIYGYKGE</sequence>
<organism evidence="1">
    <name type="scientific">marine sediment metagenome</name>
    <dbReference type="NCBI Taxonomy" id="412755"/>
    <lineage>
        <taxon>unclassified sequences</taxon>
        <taxon>metagenomes</taxon>
        <taxon>ecological metagenomes</taxon>
    </lineage>
</organism>